<gene>
    <name evidence="1" type="ORF">KCU76_g7029</name>
</gene>
<sequence length="220" mass="25107">MSSGELDPESNPWGWVIFRTCYTPGSEDLWPAAIRLVDAWLDHETRLSLRKCGEEDEHEEVMAQLDNVLIQDPSLENASFDQLRSRFAAWLATQDIDDPDGSNNLPLQRFKNFIVIDNSVLQSTKDAPSPDNRQAKASERMAPYVKVVAAQHMDGTRLPPAKSARSGRNADEGKLFPGLMRVSIIELRLFWEESFTYDLLDLCPNNFTNEPDWSKRYNVF</sequence>
<dbReference type="EMBL" id="JAHFXF010000246">
    <property type="protein sequence ID" value="KAG9692006.1"/>
    <property type="molecule type" value="Genomic_DNA"/>
</dbReference>
<protein>
    <submittedName>
        <fullName evidence="1">Uncharacterized protein</fullName>
    </submittedName>
</protein>
<proteinExistence type="predicted"/>
<organism evidence="1 2">
    <name type="scientific">Aureobasidium melanogenum</name>
    <name type="common">Aureobasidium pullulans var. melanogenum</name>
    <dbReference type="NCBI Taxonomy" id="46634"/>
    <lineage>
        <taxon>Eukaryota</taxon>
        <taxon>Fungi</taxon>
        <taxon>Dikarya</taxon>
        <taxon>Ascomycota</taxon>
        <taxon>Pezizomycotina</taxon>
        <taxon>Dothideomycetes</taxon>
        <taxon>Dothideomycetidae</taxon>
        <taxon>Dothideales</taxon>
        <taxon>Saccotheciaceae</taxon>
        <taxon>Aureobasidium</taxon>
    </lineage>
</organism>
<dbReference type="AlphaFoldDB" id="A0A9P8J8X4"/>
<name>A0A9P8J8X4_AURME</name>
<feature type="non-terminal residue" evidence="1">
    <location>
        <position position="220"/>
    </location>
</feature>
<reference evidence="1" key="1">
    <citation type="journal article" date="2021" name="J Fungi (Basel)">
        <title>Virulence traits and population genomics of the black yeast Aureobasidium melanogenum.</title>
        <authorList>
            <person name="Cernosa A."/>
            <person name="Sun X."/>
            <person name="Gostincar C."/>
            <person name="Fang C."/>
            <person name="Gunde-Cimerman N."/>
            <person name="Song Z."/>
        </authorList>
    </citation>
    <scope>NUCLEOTIDE SEQUENCE</scope>
    <source>
        <strain evidence="1">EXF-9911</strain>
    </source>
</reference>
<comment type="caution">
    <text evidence="1">The sequence shown here is derived from an EMBL/GenBank/DDBJ whole genome shotgun (WGS) entry which is preliminary data.</text>
</comment>
<dbReference type="Proteomes" id="UP000779574">
    <property type="component" value="Unassembled WGS sequence"/>
</dbReference>
<reference evidence="1" key="2">
    <citation type="submission" date="2021-08" db="EMBL/GenBank/DDBJ databases">
        <authorList>
            <person name="Gostincar C."/>
            <person name="Sun X."/>
            <person name="Song Z."/>
            <person name="Gunde-Cimerman N."/>
        </authorList>
    </citation>
    <scope>NUCLEOTIDE SEQUENCE</scope>
    <source>
        <strain evidence="1">EXF-9911</strain>
    </source>
</reference>
<dbReference type="OrthoDB" id="6499973at2759"/>
<evidence type="ECO:0000313" key="1">
    <source>
        <dbReference type="EMBL" id="KAG9692006.1"/>
    </source>
</evidence>
<accession>A0A9P8J8X4</accession>
<evidence type="ECO:0000313" key="2">
    <source>
        <dbReference type="Proteomes" id="UP000779574"/>
    </source>
</evidence>